<evidence type="ECO:0000256" key="1">
    <source>
        <dbReference type="SAM" id="Phobius"/>
    </source>
</evidence>
<sequence>MTSSHSYDTELIHQTVAGIPVPTTRRFTAIVDENGRPLVFSIGNDGVLYLIISDKDGTNELQNFGQRLGFSTHAQAVSASQGPDGDIIVIFAMTCEGNDYGSIHALGPFKSSDLRGTDLRLRSFLLRTFNQPSKAKFEKILIGPIDNSLQPLVIAVFDNEKDTDIARVIIDRENGAFTWKHDLDLPQNANVGSLLDLCPANTVHGQGVFYLYQVGNQQSLVFITTEIDPDYNNYYRLSLGLPNSDENEFSTLLLAGRRNLYGYPPSLQRRDAQPLLLSSDPLYSDIDHLFVAQSDDQITVWFKGRNLLGYQIGNLKYETFFEDEQQPVPFIERDGALEFAAIIDPSSNSQRLLITNDDGKLTTLEQSVTSRLWKVMPFYVPSLEDIIEFESYSLLAHLVDISGVALANTTVRLSSSAWVTATVNGTPLALTSSGISAKTDHKGDLSIVVPVSSLASCTFTISDCEDSLVKHFAEPLMLDPAHKTVSKLANMTAKKLREARTANGEALVDPKVSEEDLENAAQAINKMQKLALEKSNVTSAVSTAESVVTASSEILTQAKHGWLWDAWNWVKRNAKKAWSWIVEKSEKAWHFVVEIAGKAWKFILDTTERILEAIHFVFEKIGAAFKKLIQWIGFIFAWGDILEVSDGISSMVLGLLGYGETMCKKGETCVENFFDSMKDWTKESANVSPALKDKKATNKGVDKGSGDEKVDSTMKSVPFNWSSVRHHVPAEVYPTNSNCVSIKCSMVEFVVDAKDIPIDKASFISGPNDVDFDTFWRDLIQPVWKDLQNMCHSISKKVVEKFRSSNGTTVGEALKEIGIEALCGLIDIVKDLVVGLLRIGGDVIVMLRDFLNKPLRMPVISGLFKLIAKGRPLTLLNAISLLLAVPTTILCKVVTGEKPKRITNFDYEKLVSGKLDKDMLIAYTELAGWVTTTYYMIDGIVEIFKIMTYQVPEVPESPTSPTVISIVLKLVVVAVTFPYDKEAPRWPVRIGLWSAKACQSLIGSILKRKAVSAKAIVAFDLLTGLVSFSLAQVVHDAEFNSKSVDWKDKDDPRTLLITEASVFALIGTIASGYGQLVPEPFQKGAAAVLVGVSAAAQSGIGGVVAARDSGKKHRVMN</sequence>
<feature type="transmembrane region" description="Helical" evidence="1">
    <location>
        <begin position="1055"/>
        <end position="1073"/>
    </location>
</feature>
<evidence type="ECO:0000313" key="3">
    <source>
        <dbReference type="Proteomes" id="UP000308652"/>
    </source>
</evidence>
<dbReference type="OrthoDB" id="3353914at2759"/>
<dbReference type="AlphaFoldDB" id="A0A5C3LXG1"/>
<feature type="transmembrane region" description="Helical" evidence="1">
    <location>
        <begin position="1015"/>
        <end position="1034"/>
    </location>
</feature>
<keyword evidence="1" id="KW-0812">Transmembrane</keyword>
<evidence type="ECO:0000313" key="2">
    <source>
        <dbReference type="EMBL" id="TFK37929.1"/>
    </source>
</evidence>
<keyword evidence="1" id="KW-0472">Membrane</keyword>
<keyword evidence="1" id="KW-1133">Transmembrane helix</keyword>
<proteinExistence type="predicted"/>
<dbReference type="Proteomes" id="UP000308652">
    <property type="component" value="Unassembled WGS sequence"/>
</dbReference>
<name>A0A5C3LXG1_9AGAR</name>
<keyword evidence="3" id="KW-1185">Reference proteome</keyword>
<reference evidence="2 3" key="1">
    <citation type="journal article" date="2019" name="Nat. Ecol. Evol.">
        <title>Megaphylogeny resolves global patterns of mushroom evolution.</title>
        <authorList>
            <person name="Varga T."/>
            <person name="Krizsan K."/>
            <person name="Foldi C."/>
            <person name="Dima B."/>
            <person name="Sanchez-Garcia M."/>
            <person name="Sanchez-Ramirez S."/>
            <person name="Szollosi G.J."/>
            <person name="Szarkandi J.G."/>
            <person name="Papp V."/>
            <person name="Albert L."/>
            <person name="Andreopoulos W."/>
            <person name="Angelini C."/>
            <person name="Antonin V."/>
            <person name="Barry K.W."/>
            <person name="Bougher N.L."/>
            <person name="Buchanan P."/>
            <person name="Buyck B."/>
            <person name="Bense V."/>
            <person name="Catcheside P."/>
            <person name="Chovatia M."/>
            <person name="Cooper J."/>
            <person name="Damon W."/>
            <person name="Desjardin D."/>
            <person name="Finy P."/>
            <person name="Geml J."/>
            <person name="Haridas S."/>
            <person name="Hughes K."/>
            <person name="Justo A."/>
            <person name="Karasinski D."/>
            <person name="Kautmanova I."/>
            <person name="Kiss B."/>
            <person name="Kocsube S."/>
            <person name="Kotiranta H."/>
            <person name="LaButti K.M."/>
            <person name="Lechner B.E."/>
            <person name="Liimatainen K."/>
            <person name="Lipzen A."/>
            <person name="Lukacs Z."/>
            <person name="Mihaltcheva S."/>
            <person name="Morgado L.N."/>
            <person name="Niskanen T."/>
            <person name="Noordeloos M.E."/>
            <person name="Ohm R.A."/>
            <person name="Ortiz-Santana B."/>
            <person name="Ovrebo C."/>
            <person name="Racz N."/>
            <person name="Riley R."/>
            <person name="Savchenko A."/>
            <person name="Shiryaev A."/>
            <person name="Soop K."/>
            <person name="Spirin V."/>
            <person name="Szebenyi C."/>
            <person name="Tomsovsky M."/>
            <person name="Tulloss R.E."/>
            <person name="Uehling J."/>
            <person name="Grigoriev I.V."/>
            <person name="Vagvolgyi C."/>
            <person name="Papp T."/>
            <person name="Martin F.M."/>
            <person name="Miettinen O."/>
            <person name="Hibbett D.S."/>
            <person name="Nagy L.G."/>
        </authorList>
    </citation>
    <scope>NUCLEOTIDE SEQUENCE [LARGE SCALE GENOMIC DNA]</scope>
    <source>
        <strain evidence="2 3">CBS 166.37</strain>
    </source>
</reference>
<organism evidence="2 3">
    <name type="scientific">Crucibulum laeve</name>
    <dbReference type="NCBI Taxonomy" id="68775"/>
    <lineage>
        <taxon>Eukaryota</taxon>
        <taxon>Fungi</taxon>
        <taxon>Dikarya</taxon>
        <taxon>Basidiomycota</taxon>
        <taxon>Agaricomycotina</taxon>
        <taxon>Agaricomycetes</taxon>
        <taxon>Agaricomycetidae</taxon>
        <taxon>Agaricales</taxon>
        <taxon>Agaricineae</taxon>
        <taxon>Nidulariaceae</taxon>
        <taxon>Crucibulum</taxon>
    </lineage>
</organism>
<protein>
    <submittedName>
        <fullName evidence="2">Uncharacterized protein</fullName>
    </submittedName>
</protein>
<accession>A0A5C3LXG1</accession>
<feature type="transmembrane region" description="Helical" evidence="1">
    <location>
        <begin position="1085"/>
        <end position="1106"/>
    </location>
</feature>
<dbReference type="STRING" id="68775.A0A5C3LXG1"/>
<gene>
    <name evidence="2" type="ORF">BDQ12DRAFT_666536</name>
</gene>
<dbReference type="EMBL" id="ML213605">
    <property type="protein sequence ID" value="TFK37929.1"/>
    <property type="molecule type" value="Genomic_DNA"/>
</dbReference>